<dbReference type="GeneID" id="20207228"/>
<evidence type="ECO:0000313" key="12">
    <source>
        <dbReference type="EnsemblMetazoa" id="HelroP179294"/>
    </source>
</evidence>
<dbReference type="EMBL" id="KB097519">
    <property type="protein sequence ID" value="ESN95518.1"/>
    <property type="molecule type" value="Genomic_DNA"/>
</dbReference>
<dbReference type="PROSITE" id="PS50068">
    <property type="entry name" value="LDLRA_2"/>
    <property type="match status" value="4"/>
</dbReference>
<dbReference type="PANTHER" id="PTHR22722">
    <property type="entry name" value="LOW-DENSITY LIPOPROTEIN RECEPTOR-RELATED PROTEIN 2-RELATED"/>
    <property type="match status" value="1"/>
</dbReference>
<protein>
    <submittedName>
        <fullName evidence="11 12">Uncharacterized protein</fullName>
    </submittedName>
</protein>
<dbReference type="CTD" id="20207228"/>
<dbReference type="Proteomes" id="UP000015101">
    <property type="component" value="Unassembled WGS sequence"/>
</dbReference>
<evidence type="ECO:0000256" key="2">
    <source>
        <dbReference type="ARBA" id="ARBA00004308"/>
    </source>
</evidence>
<reference evidence="11 13" key="2">
    <citation type="journal article" date="2013" name="Nature">
        <title>Insights into bilaterian evolution from three spiralian genomes.</title>
        <authorList>
            <person name="Simakov O."/>
            <person name="Marletaz F."/>
            <person name="Cho S.J."/>
            <person name="Edsinger-Gonzales E."/>
            <person name="Havlak P."/>
            <person name="Hellsten U."/>
            <person name="Kuo D.H."/>
            <person name="Larsson T."/>
            <person name="Lv J."/>
            <person name="Arendt D."/>
            <person name="Savage R."/>
            <person name="Osoegawa K."/>
            <person name="de Jong P."/>
            <person name="Grimwood J."/>
            <person name="Chapman J.A."/>
            <person name="Shapiro H."/>
            <person name="Aerts A."/>
            <person name="Otillar R.P."/>
            <person name="Terry A.Y."/>
            <person name="Boore J.L."/>
            <person name="Grigoriev I.V."/>
            <person name="Lindberg D.R."/>
            <person name="Seaver E.C."/>
            <person name="Weisblat D.A."/>
            <person name="Putnam N.H."/>
            <person name="Rokhsar D.S."/>
        </authorList>
    </citation>
    <scope>NUCLEOTIDE SEQUENCE</scope>
</reference>
<keyword evidence="3" id="KW-0812">Transmembrane</keyword>
<sequence>MSFAKSLTKKIKTDETVASCPYSNQFQCSSGQCITKEWVCDGIRDCEDRSDESDCQKKKCTSSQFTCPINQKCIPNNKVCDGENDCGDNSDEHNCDNYLSQTCMRYGDLWCYNTSKCVTKNYICDGIKHCPDNSDEKECTCMTFQYKCSISGECIHRDWLCDGSKDCPRGDDENESLCSKFWIFSNFSI</sequence>
<dbReference type="CDD" id="cd00112">
    <property type="entry name" value="LDLa"/>
    <property type="match status" value="3"/>
</dbReference>
<dbReference type="PROSITE" id="PS01209">
    <property type="entry name" value="LDLRA_1"/>
    <property type="match status" value="3"/>
</dbReference>
<dbReference type="EMBL" id="AMQM01006802">
    <property type="status" value="NOT_ANNOTATED_CDS"/>
    <property type="molecule type" value="Genomic_DNA"/>
</dbReference>
<keyword evidence="5" id="KW-1133">Transmembrane helix</keyword>
<keyword evidence="9" id="KW-0325">Glycoprotein</keyword>
<keyword evidence="7 10" id="KW-1015">Disulfide bond</keyword>
<dbReference type="InterPro" id="IPR023415">
    <property type="entry name" value="LDLR_class-A_CS"/>
</dbReference>
<comment type="caution">
    <text evidence="10">Lacks conserved residue(s) required for the propagation of feature annotation.</text>
</comment>
<reference evidence="12" key="3">
    <citation type="submission" date="2015-06" db="UniProtKB">
        <authorList>
            <consortium name="EnsemblMetazoa"/>
        </authorList>
    </citation>
    <scope>IDENTIFICATION</scope>
</reference>
<feature type="disulfide bond" evidence="10">
    <location>
        <begin position="40"/>
        <end position="55"/>
    </location>
</feature>
<dbReference type="InterPro" id="IPR051221">
    <property type="entry name" value="LDLR-related"/>
</dbReference>
<dbReference type="RefSeq" id="XP_009026387.1">
    <property type="nucleotide sequence ID" value="XM_009028139.1"/>
</dbReference>
<proteinExistence type="predicted"/>
<evidence type="ECO:0000256" key="6">
    <source>
        <dbReference type="ARBA" id="ARBA00023136"/>
    </source>
</evidence>
<keyword evidence="6" id="KW-0472">Membrane</keyword>
<evidence type="ECO:0000256" key="10">
    <source>
        <dbReference type="PROSITE-ProRule" id="PRU00124"/>
    </source>
</evidence>
<dbReference type="HOGENOM" id="CLU_1435897_0_0_1"/>
<dbReference type="SUPFAM" id="SSF57424">
    <property type="entry name" value="LDL receptor-like module"/>
    <property type="match status" value="4"/>
</dbReference>
<dbReference type="FunFam" id="4.10.400.10:FF:000113">
    <property type="entry name" value="Low-density lipoprotein receptor-related protein 8"/>
    <property type="match status" value="1"/>
</dbReference>
<evidence type="ECO:0000313" key="11">
    <source>
        <dbReference type="EMBL" id="ESN95518.1"/>
    </source>
</evidence>
<dbReference type="PRINTS" id="PR00261">
    <property type="entry name" value="LDLRECEPTOR"/>
</dbReference>
<feature type="disulfide bond" evidence="10">
    <location>
        <begin position="28"/>
        <end position="46"/>
    </location>
</feature>
<dbReference type="EnsemblMetazoa" id="HelroT179294">
    <property type="protein sequence ID" value="HelroP179294"/>
    <property type="gene ID" value="HelroG179294"/>
</dbReference>
<dbReference type="KEGG" id="hro:HELRODRAFT_179294"/>
<keyword evidence="13" id="KW-1185">Reference proteome</keyword>
<dbReference type="InterPro" id="IPR002172">
    <property type="entry name" value="LDrepeatLR_classA_rpt"/>
</dbReference>
<evidence type="ECO:0000256" key="3">
    <source>
        <dbReference type="ARBA" id="ARBA00022692"/>
    </source>
</evidence>
<organism evidence="12 13">
    <name type="scientific">Helobdella robusta</name>
    <name type="common">Californian leech</name>
    <dbReference type="NCBI Taxonomy" id="6412"/>
    <lineage>
        <taxon>Eukaryota</taxon>
        <taxon>Metazoa</taxon>
        <taxon>Spiralia</taxon>
        <taxon>Lophotrochozoa</taxon>
        <taxon>Annelida</taxon>
        <taxon>Clitellata</taxon>
        <taxon>Hirudinea</taxon>
        <taxon>Rhynchobdellida</taxon>
        <taxon>Glossiphoniidae</taxon>
        <taxon>Helobdella</taxon>
    </lineage>
</organism>
<dbReference type="Pfam" id="PF00057">
    <property type="entry name" value="Ldl_recept_a"/>
    <property type="match status" value="4"/>
</dbReference>
<evidence type="ECO:0000256" key="1">
    <source>
        <dbReference type="ARBA" id="ARBA00004167"/>
    </source>
</evidence>
<evidence type="ECO:0000313" key="13">
    <source>
        <dbReference type="Proteomes" id="UP000015101"/>
    </source>
</evidence>
<dbReference type="OMA" id="IDCGFCA"/>
<gene>
    <name evidence="12" type="primary">20207228</name>
    <name evidence="11" type="ORF">HELRODRAFT_179294</name>
</gene>
<keyword evidence="8" id="KW-0675">Receptor</keyword>
<dbReference type="eggNOG" id="KOG1215">
    <property type="taxonomic scope" value="Eukaryota"/>
</dbReference>
<dbReference type="InterPro" id="IPR036055">
    <property type="entry name" value="LDL_receptor-like_sf"/>
</dbReference>
<dbReference type="STRING" id="6412.T1FEH9"/>
<reference evidence="13" key="1">
    <citation type="submission" date="2012-12" db="EMBL/GenBank/DDBJ databases">
        <authorList>
            <person name="Hellsten U."/>
            <person name="Grimwood J."/>
            <person name="Chapman J.A."/>
            <person name="Shapiro H."/>
            <person name="Aerts A."/>
            <person name="Otillar R.P."/>
            <person name="Terry A.Y."/>
            <person name="Boore J.L."/>
            <person name="Simakov O."/>
            <person name="Marletaz F."/>
            <person name="Cho S.-J."/>
            <person name="Edsinger-Gonzales E."/>
            <person name="Havlak P."/>
            <person name="Kuo D.-H."/>
            <person name="Larsson T."/>
            <person name="Lv J."/>
            <person name="Arendt D."/>
            <person name="Savage R."/>
            <person name="Osoegawa K."/>
            <person name="de Jong P."/>
            <person name="Lindberg D.R."/>
            <person name="Seaver E.C."/>
            <person name="Weisblat D.A."/>
            <person name="Putnam N.H."/>
            <person name="Grigoriev I.V."/>
            <person name="Rokhsar D.S."/>
        </authorList>
    </citation>
    <scope>NUCLEOTIDE SEQUENCE</scope>
</reference>
<accession>T1FEH9</accession>
<evidence type="ECO:0000256" key="7">
    <source>
        <dbReference type="ARBA" id="ARBA00023157"/>
    </source>
</evidence>
<evidence type="ECO:0000256" key="9">
    <source>
        <dbReference type="ARBA" id="ARBA00023180"/>
    </source>
</evidence>
<dbReference type="SMART" id="SM00192">
    <property type="entry name" value="LDLa"/>
    <property type="match status" value="4"/>
</dbReference>
<dbReference type="GO" id="GO:0012505">
    <property type="term" value="C:endomembrane system"/>
    <property type="evidence" value="ECO:0007669"/>
    <property type="project" value="UniProtKB-SubCell"/>
</dbReference>
<dbReference type="InParanoid" id="T1FEH9"/>
<dbReference type="OrthoDB" id="6162345at2759"/>
<name>T1FEH9_HELRO</name>
<feature type="disulfide bond" evidence="10">
    <location>
        <begin position="80"/>
        <end position="95"/>
    </location>
</feature>
<dbReference type="GO" id="GO:0016020">
    <property type="term" value="C:membrane"/>
    <property type="evidence" value="ECO:0007669"/>
    <property type="project" value="UniProtKB-SubCell"/>
</dbReference>
<evidence type="ECO:0000256" key="5">
    <source>
        <dbReference type="ARBA" id="ARBA00022989"/>
    </source>
</evidence>
<evidence type="ECO:0000256" key="4">
    <source>
        <dbReference type="ARBA" id="ARBA00022737"/>
    </source>
</evidence>
<dbReference type="AlphaFoldDB" id="T1FEH9"/>
<dbReference type="FunFam" id="4.10.400.10:FF:000045">
    <property type="entry name" value="Low-density lipoprotein receptor-related protein 2"/>
    <property type="match status" value="1"/>
</dbReference>
<dbReference type="Gene3D" id="4.10.400.10">
    <property type="entry name" value="Low-density Lipoprotein Receptor"/>
    <property type="match status" value="4"/>
</dbReference>
<feature type="disulfide bond" evidence="10">
    <location>
        <begin position="124"/>
        <end position="139"/>
    </location>
</feature>
<keyword evidence="4" id="KW-0677">Repeat</keyword>
<comment type="subcellular location">
    <subcellularLocation>
        <location evidence="2">Endomembrane system</location>
    </subcellularLocation>
    <subcellularLocation>
        <location evidence="1">Membrane</location>
        <topology evidence="1">Single-pass membrane protein</topology>
    </subcellularLocation>
</comment>
<evidence type="ECO:0000256" key="8">
    <source>
        <dbReference type="ARBA" id="ARBA00023170"/>
    </source>
</evidence>